<name>A0A9P0CQD3_9CUCU</name>
<dbReference type="InterPro" id="IPR008753">
    <property type="entry name" value="Peptidase_M13_N"/>
</dbReference>
<gene>
    <name evidence="12" type="ORF">PSYICH_LOCUS4867</name>
</gene>
<feature type="domain" description="Peptidase M13 N-terminal" evidence="11">
    <location>
        <begin position="106"/>
        <end position="534"/>
    </location>
</feature>
<dbReference type="InterPro" id="IPR042089">
    <property type="entry name" value="Peptidase_M13_dom_2"/>
</dbReference>
<dbReference type="Pfam" id="PF01431">
    <property type="entry name" value="Peptidase_M13"/>
    <property type="match status" value="1"/>
</dbReference>
<dbReference type="InterPro" id="IPR000718">
    <property type="entry name" value="Peptidase_M13"/>
</dbReference>
<dbReference type="InterPro" id="IPR024079">
    <property type="entry name" value="MetalloPept_cat_dom_sf"/>
</dbReference>
<dbReference type="GO" id="GO:0004222">
    <property type="term" value="F:metalloendopeptidase activity"/>
    <property type="evidence" value="ECO:0007669"/>
    <property type="project" value="InterPro"/>
</dbReference>
<protein>
    <recommendedName>
        <fullName evidence="14">Endothelin-converting enzyme 1</fullName>
    </recommendedName>
</protein>
<dbReference type="PANTHER" id="PTHR11733">
    <property type="entry name" value="ZINC METALLOPROTEASE FAMILY M13 NEPRILYSIN-RELATED"/>
    <property type="match status" value="1"/>
</dbReference>
<dbReference type="EMBL" id="OV651827">
    <property type="protein sequence ID" value="CAH1103990.1"/>
    <property type="molecule type" value="Genomic_DNA"/>
</dbReference>
<dbReference type="OrthoDB" id="6475849at2759"/>
<evidence type="ECO:0000256" key="1">
    <source>
        <dbReference type="ARBA" id="ARBA00001947"/>
    </source>
</evidence>
<dbReference type="GO" id="GO:0005886">
    <property type="term" value="C:plasma membrane"/>
    <property type="evidence" value="ECO:0007669"/>
    <property type="project" value="UniProtKB-SubCell"/>
</dbReference>
<keyword evidence="9" id="KW-0472">Membrane</keyword>
<dbReference type="GO" id="GO:0016485">
    <property type="term" value="P:protein processing"/>
    <property type="evidence" value="ECO:0007669"/>
    <property type="project" value="TreeGrafter"/>
</dbReference>
<evidence type="ECO:0000313" key="13">
    <source>
        <dbReference type="Proteomes" id="UP001153636"/>
    </source>
</evidence>
<dbReference type="Gene3D" id="1.10.1380.10">
    <property type="entry name" value="Neutral endopeptidase , domain2"/>
    <property type="match status" value="1"/>
</dbReference>
<proteinExistence type="inferred from homology"/>
<dbReference type="SUPFAM" id="SSF55486">
    <property type="entry name" value="Metalloproteases ('zincins'), catalytic domain"/>
    <property type="match status" value="1"/>
</dbReference>
<dbReference type="PANTHER" id="PTHR11733:SF133">
    <property type="entry name" value="PHOSPHATE-REGULATING NEUTRAL ENDOPEPTIDASE PHEX"/>
    <property type="match status" value="1"/>
</dbReference>
<dbReference type="CDD" id="cd08662">
    <property type="entry name" value="M13"/>
    <property type="match status" value="1"/>
</dbReference>
<evidence type="ECO:0000256" key="4">
    <source>
        <dbReference type="ARBA" id="ARBA00022670"/>
    </source>
</evidence>
<comment type="cofactor">
    <cofactor evidence="1">
        <name>Zn(2+)</name>
        <dbReference type="ChEBI" id="CHEBI:29105"/>
    </cofactor>
</comment>
<dbReference type="GO" id="GO:0046872">
    <property type="term" value="F:metal ion binding"/>
    <property type="evidence" value="ECO:0007669"/>
    <property type="project" value="UniProtKB-KW"/>
</dbReference>
<reference evidence="12" key="1">
    <citation type="submission" date="2022-01" db="EMBL/GenBank/DDBJ databases">
        <authorList>
            <person name="King R."/>
        </authorList>
    </citation>
    <scope>NUCLEOTIDE SEQUENCE</scope>
</reference>
<evidence type="ECO:0000259" key="10">
    <source>
        <dbReference type="Pfam" id="PF01431"/>
    </source>
</evidence>
<sequence length="798" mass="91908">MDNQAFQTDDDRRHQSPYIINNNRYQPRPFNNDNLVEVNSRAKLLKNPTFFKKLSIFFVILAILFFIVMVIFIFLYSKYKPKICTSQECLRTASNFLSSINYSVDPCDNFYKFVCGKWSEEHPNHGWWNSFSSFTTITEKIAIASMNILSEDIDIDNDPEALKKSKDFYESCIDVDTIDDLGIATMYPFLVKMNLPIIPNFMTAKDKSKIQFNWMLTDALAKQILLMDIFIGVAVGPNIFNGSQNVLYIGQIYQTSPLPSPFKKTRKRIVRQDGNKDKTAAKQLARTANVNIITNLMNEIILNETGQVAAEDLLEEAANVIIEISDYMDEIVTNTTDPDQQEDDTYALTVDNLQHEIDDYIKTPNPAFLTTYLSYLFNNTNITIDTKSDLLFVTKLDVLFMKMIIDYLSELPDVNIELYMWWSSVYAMIFNTSSDIAEYITKQLNLFSGNTDSLVRSRSLECTLLINNYMGYATSYALADRSFQNVTKPKVENMIYEIKNAFLSSVKDLTWIDAKTKSAILEKAEEMITFIGYPNWLFEKGKLDKYYKEIIIKPDTYLENMVNVIVAHTKENLNSLRKKHKRDWYSEPIEVNAFNSFSDNAINVPMAILNFPVYHLGLEALNYGSIGSILGHELIHGFDNLGRKHDKYGNFMQWWTNQTIESFENLTDCFVKQYENFTIPGVEGHVNGKSTLSENIADNGGLNQAFKAYTNYLNKYGEDLKLPGFENYNNHQLFFIAYTSVWCETTSAKDLEDQFKYDEHCPNLIRVLGTLQNSDDFANKFECPKGSPMNPMKKCKIW</sequence>
<keyword evidence="7" id="KW-0862">Zinc</keyword>
<dbReference type="PROSITE" id="PS51885">
    <property type="entry name" value="NEPRILYSIN"/>
    <property type="match status" value="1"/>
</dbReference>
<dbReference type="Proteomes" id="UP001153636">
    <property type="component" value="Chromosome 15"/>
</dbReference>
<evidence type="ECO:0000256" key="5">
    <source>
        <dbReference type="ARBA" id="ARBA00022723"/>
    </source>
</evidence>
<comment type="subcellular location">
    <subcellularLocation>
        <location evidence="2">Cell membrane</location>
        <topology evidence="2">Single-pass type II membrane protein</topology>
    </subcellularLocation>
</comment>
<evidence type="ECO:0000256" key="6">
    <source>
        <dbReference type="ARBA" id="ARBA00022801"/>
    </source>
</evidence>
<evidence type="ECO:0000313" key="12">
    <source>
        <dbReference type="EMBL" id="CAH1103990.1"/>
    </source>
</evidence>
<keyword evidence="8" id="KW-0482">Metalloprotease</keyword>
<feature type="domain" description="Peptidase M13 C-terminal" evidence="10">
    <location>
        <begin position="592"/>
        <end position="797"/>
    </location>
</feature>
<organism evidence="12 13">
    <name type="scientific">Psylliodes chrysocephalus</name>
    <dbReference type="NCBI Taxonomy" id="3402493"/>
    <lineage>
        <taxon>Eukaryota</taxon>
        <taxon>Metazoa</taxon>
        <taxon>Ecdysozoa</taxon>
        <taxon>Arthropoda</taxon>
        <taxon>Hexapoda</taxon>
        <taxon>Insecta</taxon>
        <taxon>Pterygota</taxon>
        <taxon>Neoptera</taxon>
        <taxon>Endopterygota</taxon>
        <taxon>Coleoptera</taxon>
        <taxon>Polyphaga</taxon>
        <taxon>Cucujiformia</taxon>
        <taxon>Chrysomeloidea</taxon>
        <taxon>Chrysomelidae</taxon>
        <taxon>Galerucinae</taxon>
        <taxon>Alticini</taxon>
        <taxon>Psylliodes</taxon>
    </lineage>
</organism>
<evidence type="ECO:0000256" key="9">
    <source>
        <dbReference type="SAM" id="Phobius"/>
    </source>
</evidence>
<keyword evidence="13" id="KW-1185">Reference proteome</keyword>
<evidence type="ECO:0000256" key="8">
    <source>
        <dbReference type="ARBA" id="ARBA00023049"/>
    </source>
</evidence>
<evidence type="ECO:0000256" key="7">
    <source>
        <dbReference type="ARBA" id="ARBA00022833"/>
    </source>
</evidence>
<evidence type="ECO:0000256" key="3">
    <source>
        <dbReference type="ARBA" id="ARBA00007357"/>
    </source>
</evidence>
<dbReference type="Pfam" id="PF05649">
    <property type="entry name" value="Peptidase_M13_N"/>
    <property type="match status" value="1"/>
</dbReference>
<keyword evidence="6" id="KW-0378">Hydrolase</keyword>
<keyword evidence="5" id="KW-0479">Metal-binding</keyword>
<dbReference type="InterPro" id="IPR018497">
    <property type="entry name" value="Peptidase_M13_C"/>
</dbReference>
<comment type="similarity">
    <text evidence="3">Belongs to the peptidase M13 family.</text>
</comment>
<dbReference type="Gene3D" id="3.40.390.10">
    <property type="entry name" value="Collagenase (Catalytic Domain)"/>
    <property type="match status" value="1"/>
</dbReference>
<keyword evidence="9" id="KW-1133">Transmembrane helix</keyword>
<evidence type="ECO:0000259" key="11">
    <source>
        <dbReference type="Pfam" id="PF05649"/>
    </source>
</evidence>
<accession>A0A9P0CQD3</accession>
<dbReference type="AlphaFoldDB" id="A0A9P0CQD3"/>
<evidence type="ECO:0000256" key="2">
    <source>
        <dbReference type="ARBA" id="ARBA00004401"/>
    </source>
</evidence>
<evidence type="ECO:0008006" key="14">
    <source>
        <dbReference type="Google" id="ProtNLM"/>
    </source>
</evidence>
<feature type="transmembrane region" description="Helical" evidence="9">
    <location>
        <begin position="54"/>
        <end position="76"/>
    </location>
</feature>
<keyword evidence="9" id="KW-0812">Transmembrane</keyword>
<dbReference type="PRINTS" id="PR00786">
    <property type="entry name" value="NEPRILYSIN"/>
</dbReference>
<keyword evidence="4" id="KW-0645">Protease</keyword>